<proteinExistence type="predicted"/>
<reference evidence="3" key="1">
    <citation type="journal article" date="2023" name="Mol. Phylogenet. Evol.">
        <title>Genome-scale phylogeny and comparative genomics of the fungal order Sordariales.</title>
        <authorList>
            <person name="Hensen N."/>
            <person name="Bonometti L."/>
            <person name="Westerberg I."/>
            <person name="Brannstrom I.O."/>
            <person name="Guillou S."/>
            <person name="Cros-Aarteil S."/>
            <person name="Calhoun S."/>
            <person name="Haridas S."/>
            <person name="Kuo A."/>
            <person name="Mondo S."/>
            <person name="Pangilinan J."/>
            <person name="Riley R."/>
            <person name="LaButti K."/>
            <person name="Andreopoulos B."/>
            <person name="Lipzen A."/>
            <person name="Chen C."/>
            <person name="Yan M."/>
            <person name="Daum C."/>
            <person name="Ng V."/>
            <person name="Clum A."/>
            <person name="Steindorff A."/>
            <person name="Ohm R.A."/>
            <person name="Martin F."/>
            <person name="Silar P."/>
            <person name="Natvig D.O."/>
            <person name="Lalanne C."/>
            <person name="Gautier V."/>
            <person name="Ament-Velasquez S.L."/>
            <person name="Kruys A."/>
            <person name="Hutchinson M.I."/>
            <person name="Powell A.J."/>
            <person name="Barry K."/>
            <person name="Miller A.N."/>
            <person name="Grigoriev I.V."/>
            <person name="Debuchy R."/>
            <person name="Gladieux P."/>
            <person name="Hiltunen Thoren M."/>
            <person name="Johannesson H."/>
        </authorList>
    </citation>
    <scope>NUCLEOTIDE SEQUENCE</scope>
    <source>
        <strain evidence="3">CBS 232.78</strain>
    </source>
</reference>
<evidence type="ECO:0000259" key="2">
    <source>
        <dbReference type="Pfam" id="PF13649"/>
    </source>
</evidence>
<sequence length="236" mass="25008">MSGDTPPTSPGAGAGASALPSTEAIFDAVGPAYEAAFAGLPSLADAISWILPRLPPNAKALDIGCGTGRPVCSSLAEAGHSVLGIDISSAMLTAARERVPLATFEKVDIRDFVPPPDGVQGYDVVTAFFSLIAGVSQEDIRHIIKKMYGYLKPGGIFVWSTVPLPAENLSIAWMGRPVVVSSLAPEASVAAVREAGFEVEKEELSTFRHRGDEVGICKSEDVWEEQHLFVYARKPE</sequence>
<dbReference type="AlphaFoldDB" id="A0AAE0NQV6"/>
<name>A0AAE0NQV6_9PEZI</name>
<dbReference type="InterPro" id="IPR029063">
    <property type="entry name" value="SAM-dependent_MTases_sf"/>
</dbReference>
<dbReference type="Pfam" id="PF13649">
    <property type="entry name" value="Methyltransf_25"/>
    <property type="match status" value="1"/>
</dbReference>
<dbReference type="GO" id="GO:0008168">
    <property type="term" value="F:methyltransferase activity"/>
    <property type="evidence" value="ECO:0007669"/>
    <property type="project" value="UniProtKB-KW"/>
</dbReference>
<keyword evidence="1" id="KW-0808">Transferase</keyword>
<keyword evidence="3" id="KW-0489">Methyltransferase</keyword>
<dbReference type="GO" id="GO:0032259">
    <property type="term" value="P:methylation"/>
    <property type="evidence" value="ECO:0007669"/>
    <property type="project" value="UniProtKB-KW"/>
</dbReference>
<dbReference type="SUPFAM" id="SSF53335">
    <property type="entry name" value="S-adenosyl-L-methionine-dependent methyltransferases"/>
    <property type="match status" value="1"/>
</dbReference>
<keyword evidence="4" id="KW-1185">Reference proteome</keyword>
<evidence type="ECO:0000313" key="4">
    <source>
        <dbReference type="Proteomes" id="UP001285441"/>
    </source>
</evidence>
<dbReference type="Gene3D" id="3.40.50.150">
    <property type="entry name" value="Vaccinia Virus protein VP39"/>
    <property type="match status" value="1"/>
</dbReference>
<organism evidence="3 4">
    <name type="scientific">Podospora didyma</name>
    <dbReference type="NCBI Taxonomy" id="330526"/>
    <lineage>
        <taxon>Eukaryota</taxon>
        <taxon>Fungi</taxon>
        <taxon>Dikarya</taxon>
        <taxon>Ascomycota</taxon>
        <taxon>Pezizomycotina</taxon>
        <taxon>Sordariomycetes</taxon>
        <taxon>Sordariomycetidae</taxon>
        <taxon>Sordariales</taxon>
        <taxon>Podosporaceae</taxon>
        <taxon>Podospora</taxon>
    </lineage>
</organism>
<reference evidence="3" key="2">
    <citation type="submission" date="2023-06" db="EMBL/GenBank/DDBJ databases">
        <authorList>
            <consortium name="Lawrence Berkeley National Laboratory"/>
            <person name="Haridas S."/>
            <person name="Hensen N."/>
            <person name="Bonometti L."/>
            <person name="Westerberg I."/>
            <person name="Brannstrom I.O."/>
            <person name="Guillou S."/>
            <person name="Cros-Aarteil S."/>
            <person name="Calhoun S."/>
            <person name="Kuo A."/>
            <person name="Mondo S."/>
            <person name="Pangilinan J."/>
            <person name="Riley R."/>
            <person name="LaButti K."/>
            <person name="Andreopoulos B."/>
            <person name="Lipzen A."/>
            <person name="Chen C."/>
            <person name="Yanf M."/>
            <person name="Daum C."/>
            <person name="Ng V."/>
            <person name="Clum A."/>
            <person name="Steindorff A."/>
            <person name="Ohm R."/>
            <person name="Martin F."/>
            <person name="Silar P."/>
            <person name="Natvig D."/>
            <person name="Lalanne C."/>
            <person name="Gautier V."/>
            <person name="Ament-velasquez S.L."/>
            <person name="Kruys A."/>
            <person name="Hutchinson M.I."/>
            <person name="Powell A.J."/>
            <person name="Barry K."/>
            <person name="Miller A.N."/>
            <person name="Grigoriev I.V."/>
            <person name="Debuchy R."/>
            <person name="Gladieux P."/>
            <person name="Thoren M.H."/>
            <person name="Johannesson H."/>
        </authorList>
    </citation>
    <scope>NUCLEOTIDE SEQUENCE</scope>
    <source>
        <strain evidence="3">CBS 232.78</strain>
    </source>
</reference>
<dbReference type="EMBL" id="JAULSW010000004">
    <property type="protein sequence ID" value="KAK3386058.1"/>
    <property type="molecule type" value="Genomic_DNA"/>
</dbReference>
<comment type="caution">
    <text evidence="3">The sequence shown here is derived from an EMBL/GenBank/DDBJ whole genome shotgun (WGS) entry which is preliminary data.</text>
</comment>
<feature type="domain" description="Methyltransferase" evidence="2">
    <location>
        <begin position="61"/>
        <end position="155"/>
    </location>
</feature>
<protein>
    <submittedName>
        <fullName evidence="3">Methyltransferase type 12</fullName>
    </submittedName>
</protein>
<evidence type="ECO:0000256" key="1">
    <source>
        <dbReference type="ARBA" id="ARBA00022679"/>
    </source>
</evidence>
<dbReference type="PANTHER" id="PTHR43861">
    <property type="entry name" value="TRANS-ACONITATE 2-METHYLTRANSFERASE-RELATED"/>
    <property type="match status" value="1"/>
</dbReference>
<evidence type="ECO:0000313" key="3">
    <source>
        <dbReference type="EMBL" id="KAK3386058.1"/>
    </source>
</evidence>
<dbReference type="Proteomes" id="UP001285441">
    <property type="component" value="Unassembled WGS sequence"/>
</dbReference>
<accession>A0AAE0NQV6</accession>
<gene>
    <name evidence="3" type="ORF">B0H63DRAFT_394816</name>
</gene>
<dbReference type="InterPro" id="IPR041698">
    <property type="entry name" value="Methyltransf_25"/>
</dbReference>
<dbReference type="CDD" id="cd02440">
    <property type="entry name" value="AdoMet_MTases"/>
    <property type="match status" value="1"/>
</dbReference>